<dbReference type="InterPro" id="IPR003607">
    <property type="entry name" value="HD/PDEase_dom"/>
</dbReference>
<dbReference type="InterPro" id="IPR013976">
    <property type="entry name" value="HDOD"/>
</dbReference>
<dbReference type="InterPro" id="IPR001789">
    <property type="entry name" value="Sig_transdc_resp-reg_receiver"/>
</dbReference>
<evidence type="ECO:0000259" key="2">
    <source>
        <dbReference type="PROSITE" id="PS51833"/>
    </source>
</evidence>
<evidence type="ECO:0008006" key="4">
    <source>
        <dbReference type="Google" id="ProtNLM"/>
    </source>
</evidence>
<evidence type="ECO:0000259" key="1">
    <source>
        <dbReference type="PROSITE" id="PS50110"/>
    </source>
</evidence>
<accession>A0A3B1DHJ4</accession>
<feature type="domain" description="HDOD" evidence="2">
    <location>
        <begin position="215"/>
        <end position="411"/>
    </location>
</feature>
<dbReference type="EMBL" id="UOGK01000139">
    <property type="protein sequence ID" value="VAX38381.1"/>
    <property type="molecule type" value="Genomic_DNA"/>
</dbReference>
<dbReference type="PROSITE" id="PS51833">
    <property type="entry name" value="HDOD"/>
    <property type="match status" value="1"/>
</dbReference>
<proteinExistence type="predicted"/>
<dbReference type="PANTHER" id="PTHR33525:SF3">
    <property type="entry name" value="RIBONUCLEASE Y"/>
    <property type="match status" value="1"/>
</dbReference>
<dbReference type="GO" id="GO:0000160">
    <property type="term" value="P:phosphorelay signal transduction system"/>
    <property type="evidence" value="ECO:0007669"/>
    <property type="project" value="InterPro"/>
</dbReference>
<sequence>MSIPSGSVVGRLDDQMCELLLIEPDGAYRAVLKALLGVVGYQPREFASIAEARPAVVPEGAYRGILLAWDPADPSGLDFVKSLRADPALKETPVILIAEEATRAEVLVAASVGVQGILLKPEIELSRLRVTLRRAMPCQTSRTTRTTEGVIRPAAGAVTDEIAHIQAAANGEIPAASEPRPVRVLEEPKPNALRELRPIIQRSTMLERLAEIEQTKAMSPTITQLMSMTRKPDCSLSAVTEVISHDQSVALKILKLANSAVYSRGEPVNSVKDAVLRIGLERIRQAAMNIGVIDQFGTTDVSARFNFMHFWEHSICCGLLAGKLGEMTGTLDRDRAFALGLLHDLGRMVLTESFAEEYETVLDTAHDLDLPLEQVESRMLLLNHAAVVERVLHMWNFPKELIGPMANHHLSASNLREHAGKQLNETAVLALANRLTHAMMIGSSGNDAIYATEALCKLLKLTEDHIAEVLERAEEETRQIKLSLLMVSEQQPWPAVPDHYREKLSGPFRPLYIGDENGLDGFCIASKRLADVSDEPPNIALVRLEAKRQVVRLGTTLSEREEELGIGPLPTILISPGGDIALDHGQMSRRQTVQLPAPITIRRFVRAISFLLEDGQGVDEAPDNPDTKAA</sequence>
<dbReference type="Gene3D" id="3.40.50.2300">
    <property type="match status" value="1"/>
</dbReference>
<dbReference type="Pfam" id="PF08668">
    <property type="entry name" value="HDOD"/>
    <property type="match status" value="1"/>
</dbReference>
<dbReference type="Gene3D" id="1.10.3210.10">
    <property type="entry name" value="Hypothetical protein af1432"/>
    <property type="match status" value="1"/>
</dbReference>
<organism evidence="3">
    <name type="scientific">hydrothermal vent metagenome</name>
    <dbReference type="NCBI Taxonomy" id="652676"/>
    <lineage>
        <taxon>unclassified sequences</taxon>
        <taxon>metagenomes</taxon>
        <taxon>ecological metagenomes</taxon>
    </lineage>
</organism>
<name>A0A3B1DHJ4_9ZZZZ</name>
<feature type="domain" description="Response regulatory" evidence="1">
    <location>
        <begin position="18"/>
        <end position="135"/>
    </location>
</feature>
<dbReference type="PROSITE" id="PS50110">
    <property type="entry name" value="RESPONSE_REGULATORY"/>
    <property type="match status" value="1"/>
</dbReference>
<reference evidence="3" key="1">
    <citation type="submission" date="2018-06" db="EMBL/GenBank/DDBJ databases">
        <authorList>
            <person name="Zhirakovskaya E."/>
        </authorList>
    </citation>
    <scope>NUCLEOTIDE SEQUENCE</scope>
</reference>
<gene>
    <name evidence="3" type="ORF">MNBD_PLANCTO03-344</name>
</gene>
<dbReference type="InterPro" id="IPR011006">
    <property type="entry name" value="CheY-like_superfamily"/>
</dbReference>
<dbReference type="AlphaFoldDB" id="A0A3B1DHJ4"/>
<dbReference type="CDD" id="cd00077">
    <property type="entry name" value="HDc"/>
    <property type="match status" value="1"/>
</dbReference>
<evidence type="ECO:0000313" key="3">
    <source>
        <dbReference type="EMBL" id="VAX38381.1"/>
    </source>
</evidence>
<protein>
    <recommendedName>
        <fullName evidence="4">HDOD domain-containing protein</fullName>
    </recommendedName>
</protein>
<dbReference type="SUPFAM" id="SSF52172">
    <property type="entry name" value="CheY-like"/>
    <property type="match status" value="1"/>
</dbReference>
<dbReference type="PANTHER" id="PTHR33525">
    <property type="match status" value="1"/>
</dbReference>
<dbReference type="SUPFAM" id="SSF109604">
    <property type="entry name" value="HD-domain/PDEase-like"/>
    <property type="match status" value="1"/>
</dbReference>
<dbReference type="InterPro" id="IPR052340">
    <property type="entry name" value="RNase_Y/CdgJ"/>
</dbReference>